<keyword evidence="3" id="KW-1185">Reference proteome</keyword>
<dbReference type="EMBL" id="KQ474085">
    <property type="protein sequence ID" value="KPV72801.1"/>
    <property type="molecule type" value="Genomic_DNA"/>
</dbReference>
<sequence length="232" mass="24132">MSPPVPAAPTRRPSSATFFSTSAPQLGFGFNSRSSPASRVFSGDFAGFSLTAASVGAGAGGRRVSTPGHFFSGGNGGGLGSGGVGNPWRNSSPMRLSPHAAPVGLAVETGRRSHSPGAPVSPHSLPKAPSSTASPARTVKEDEAHVVQKLGTYAIAEETSSGQESPLAVEGEVHEPAGDAEDEVDEVDEEEEDQMVDETVHERIERELNELEAEARTGVRFLIALQGMRLVF</sequence>
<evidence type="ECO:0000313" key="2">
    <source>
        <dbReference type="EMBL" id="KPV72801.1"/>
    </source>
</evidence>
<dbReference type="GeneID" id="28978319"/>
<gene>
    <name evidence="2" type="ORF">RHOBADRAFT_55482</name>
</gene>
<feature type="region of interest" description="Disordered" evidence="1">
    <location>
        <begin position="175"/>
        <end position="197"/>
    </location>
</feature>
<feature type="compositionally biased region" description="Acidic residues" evidence="1">
    <location>
        <begin position="178"/>
        <end position="196"/>
    </location>
</feature>
<evidence type="ECO:0000313" key="3">
    <source>
        <dbReference type="Proteomes" id="UP000053890"/>
    </source>
</evidence>
<name>A0A0P9EZZ8_RHOGW</name>
<proteinExistence type="predicted"/>
<organism evidence="2 3">
    <name type="scientific">Rhodotorula graminis (strain WP1)</name>
    <dbReference type="NCBI Taxonomy" id="578459"/>
    <lineage>
        <taxon>Eukaryota</taxon>
        <taxon>Fungi</taxon>
        <taxon>Dikarya</taxon>
        <taxon>Basidiomycota</taxon>
        <taxon>Pucciniomycotina</taxon>
        <taxon>Microbotryomycetes</taxon>
        <taxon>Sporidiobolales</taxon>
        <taxon>Sporidiobolaceae</taxon>
        <taxon>Rhodotorula</taxon>
    </lineage>
</organism>
<feature type="region of interest" description="Disordered" evidence="1">
    <location>
        <begin position="109"/>
        <end position="140"/>
    </location>
</feature>
<dbReference type="STRING" id="578459.A0A0P9EZZ8"/>
<reference evidence="2 3" key="1">
    <citation type="journal article" date="2015" name="Front. Microbiol.">
        <title>Genome sequence of the plant growth promoting endophytic yeast Rhodotorula graminis WP1.</title>
        <authorList>
            <person name="Firrincieli A."/>
            <person name="Otillar R."/>
            <person name="Salamov A."/>
            <person name="Schmutz J."/>
            <person name="Khan Z."/>
            <person name="Redman R.S."/>
            <person name="Fleck N.D."/>
            <person name="Lindquist E."/>
            <person name="Grigoriev I.V."/>
            <person name="Doty S.L."/>
        </authorList>
    </citation>
    <scope>NUCLEOTIDE SEQUENCE [LARGE SCALE GENOMIC DNA]</scope>
    <source>
        <strain evidence="2 3">WP1</strain>
    </source>
</reference>
<evidence type="ECO:0000256" key="1">
    <source>
        <dbReference type="SAM" id="MobiDB-lite"/>
    </source>
</evidence>
<dbReference type="AlphaFoldDB" id="A0A0P9EZZ8"/>
<accession>A0A0P9EZZ8</accession>
<dbReference type="RefSeq" id="XP_018268850.1">
    <property type="nucleotide sequence ID" value="XM_018417871.1"/>
</dbReference>
<dbReference type="Proteomes" id="UP000053890">
    <property type="component" value="Unassembled WGS sequence"/>
</dbReference>
<protein>
    <submittedName>
        <fullName evidence="2">Uncharacterized protein</fullName>
    </submittedName>
</protein>